<evidence type="ECO:0000256" key="3">
    <source>
        <dbReference type="SAM" id="MobiDB-lite"/>
    </source>
</evidence>
<comment type="similarity">
    <text evidence="1">Belongs to the leguminous lectin family.</text>
</comment>
<reference evidence="6 7" key="1">
    <citation type="journal article" date="2019" name="Sci. Rep.">
        <title>A high-quality genome of Eragrostis curvula grass provides insights into Poaceae evolution and supports new strategies to enhance forage quality.</title>
        <authorList>
            <person name="Carballo J."/>
            <person name="Santos B.A.C.M."/>
            <person name="Zappacosta D."/>
            <person name="Garbus I."/>
            <person name="Selva J.P."/>
            <person name="Gallo C.A."/>
            <person name="Diaz A."/>
            <person name="Albertini E."/>
            <person name="Caccamo M."/>
            <person name="Echenique V."/>
        </authorList>
    </citation>
    <scope>NUCLEOTIDE SEQUENCE [LARGE SCALE GENOMIC DNA]</scope>
    <source>
        <strain evidence="7">cv. Victoria</strain>
        <tissue evidence="6">Leaf</tissue>
    </source>
</reference>
<dbReference type="Gene3D" id="2.60.120.200">
    <property type="match status" value="2"/>
</dbReference>
<dbReference type="Proteomes" id="UP000324897">
    <property type="component" value="Chromosome 3"/>
</dbReference>
<dbReference type="InterPro" id="IPR050258">
    <property type="entry name" value="Leguminous_Lectin"/>
</dbReference>
<evidence type="ECO:0000256" key="1">
    <source>
        <dbReference type="ARBA" id="ARBA00007606"/>
    </source>
</evidence>
<keyword evidence="7" id="KW-1185">Reference proteome</keyword>
<keyword evidence="4" id="KW-0812">Transmembrane</keyword>
<gene>
    <name evidence="6" type="ORF">EJB05_42138</name>
</gene>
<dbReference type="Gramene" id="TVU08726">
    <property type="protein sequence ID" value="TVU08726"/>
    <property type="gene ID" value="EJB05_42138"/>
</dbReference>
<feature type="non-terminal residue" evidence="6">
    <location>
        <position position="243"/>
    </location>
</feature>
<feature type="region of interest" description="Disordered" evidence="3">
    <location>
        <begin position="212"/>
        <end position="243"/>
    </location>
</feature>
<feature type="non-terminal residue" evidence="6">
    <location>
        <position position="1"/>
    </location>
</feature>
<dbReference type="Pfam" id="PF00139">
    <property type="entry name" value="Lectin_legB"/>
    <property type="match status" value="2"/>
</dbReference>
<accession>A0A5J9TBH0</accession>
<dbReference type="SUPFAM" id="SSF49899">
    <property type="entry name" value="Concanavalin A-like lectins/glucanases"/>
    <property type="match status" value="1"/>
</dbReference>
<dbReference type="PANTHER" id="PTHR32401">
    <property type="entry name" value="CONCANAVALIN A-LIKE LECTIN FAMILY PROTEIN"/>
    <property type="match status" value="1"/>
</dbReference>
<feature type="domain" description="Legume lectin" evidence="5">
    <location>
        <begin position="46"/>
        <end position="122"/>
    </location>
</feature>
<comment type="caution">
    <text evidence="6">The sequence shown here is derived from an EMBL/GenBank/DDBJ whole genome shotgun (WGS) entry which is preliminary data.</text>
</comment>
<dbReference type="InterPro" id="IPR001220">
    <property type="entry name" value="Legume_lectin_dom"/>
</dbReference>
<organism evidence="6 7">
    <name type="scientific">Eragrostis curvula</name>
    <name type="common">weeping love grass</name>
    <dbReference type="NCBI Taxonomy" id="38414"/>
    <lineage>
        <taxon>Eukaryota</taxon>
        <taxon>Viridiplantae</taxon>
        <taxon>Streptophyta</taxon>
        <taxon>Embryophyta</taxon>
        <taxon>Tracheophyta</taxon>
        <taxon>Spermatophyta</taxon>
        <taxon>Magnoliopsida</taxon>
        <taxon>Liliopsida</taxon>
        <taxon>Poales</taxon>
        <taxon>Poaceae</taxon>
        <taxon>PACMAD clade</taxon>
        <taxon>Chloridoideae</taxon>
        <taxon>Eragrostideae</taxon>
        <taxon>Eragrostidinae</taxon>
        <taxon>Eragrostis</taxon>
    </lineage>
</organism>
<name>A0A5J9TBH0_9POAL</name>
<dbReference type="AlphaFoldDB" id="A0A5J9TBH0"/>
<evidence type="ECO:0000256" key="4">
    <source>
        <dbReference type="SAM" id="Phobius"/>
    </source>
</evidence>
<keyword evidence="2" id="KW-0430">Lectin</keyword>
<proteinExistence type="inferred from homology"/>
<dbReference type="InterPro" id="IPR013320">
    <property type="entry name" value="ConA-like_dom_sf"/>
</dbReference>
<dbReference type="GO" id="GO:0030246">
    <property type="term" value="F:carbohydrate binding"/>
    <property type="evidence" value="ECO:0007669"/>
    <property type="project" value="UniProtKB-KW"/>
</dbReference>
<sequence>MGTTVSFRPSRLLLSCLSYFTFSIYVHHACALSFNLSFSDTQRPNNLDTLIHCTGEAYFDANTLQVSRNRRDQSSTYSTGRAQYTQTMRLWDRTTSEMASFTTTFSFQITPDPSTNRFGDGINDAAYNVSTAVDLRSYLPEDVLVGFSASTGKAGEQHQILSWSFSSTLEPTTPPPQVRRKVGTTLIAILVPLLVLLACAAVGLLLWRRHKKRQSSETSDDSDDHEQDYRAELERGVVASGPR</sequence>
<dbReference type="PANTHER" id="PTHR32401:SF56">
    <property type="entry name" value="OS09G0336400 PROTEIN"/>
    <property type="match status" value="1"/>
</dbReference>
<keyword evidence="4" id="KW-1133">Transmembrane helix</keyword>
<evidence type="ECO:0000313" key="6">
    <source>
        <dbReference type="EMBL" id="TVU08726.1"/>
    </source>
</evidence>
<evidence type="ECO:0000259" key="5">
    <source>
        <dbReference type="Pfam" id="PF00139"/>
    </source>
</evidence>
<protein>
    <recommendedName>
        <fullName evidence="5">Legume lectin domain-containing protein</fullName>
    </recommendedName>
</protein>
<evidence type="ECO:0000313" key="7">
    <source>
        <dbReference type="Proteomes" id="UP000324897"/>
    </source>
</evidence>
<evidence type="ECO:0000256" key="2">
    <source>
        <dbReference type="ARBA" id="ARBA00022734"/>
    </source>
</evidence>
<feature type="domain" description="Legume lectin" evidence="5">
    <location>
        <begin position="125"/>
        <end position="173"/>
    </location>
</feature>
<dbReference type="OrthoDB" id="687154at2759"/>
<dbReference type="EMBL" id="RWGY01000039">
    <property type="protein sequence ID" value="TVU08726.1"/>
    <property type="molecule type" value="Genomic_DNA"/>
</dbReference>
<keyword evidence="4" id="KW-0472">Membrane</keyword>
<feature type="transmembrane region" description="Helical" evidence="4">
    <location>
        <begin position="186"/>
        <end position="207"/>
    </location>
</feature>